<proteinExistence type="predicted"/>
<accession>A0A816KJG9</accession>
<name>A0A816KJG9_BRANA</name>
<keyword evidence="1" id="KW-1133">Transmembrane helix</keyword>
<dbReference type="Proteomes" id="UP001295469">
    <property type="component" value="Chromosome C02"/>
</dbReference>
<evidence type="ECO:0000256" key="1">
    <source>
        <dbReference type="SAM" id="Phobius"/>
    </source>
</evidence>
<sequence>MVEESSRSSDPAVSSGLGFLRLVSVGILAWCLDLSHGDFGFSGSSCSRVSRSSRWSSCLWLFPFDSSVLPYCSFPLSGFVDQSSQHQRRLVSSNFLIVCVSMSLAPIVTGALSMQVQGFCSLVLDGSEWQ</sequence>
<gene>
    <name evidence="2" type="ORF">DARMORV10_C02P61110.1</name>
</gene>
<organism evidence="2">
    <name type="scientific">Brassica napus</name>
    <name type="common">Rape</name>
    <dbReference type="NCBI Taxonomy" id="3708"/>
    <lineage>
        <taxon>Eukaryota</taxon>
        <taxon>Viridiplantae</taxon>
        <taxon>Streptophyta</taxon>
        <taxon>Embryophyta</taxon>
        <taxon>Tracheophyta</taxon>
        <taxon>Spermatophyta</taxon>
        <taxon>Magnoliopsida</taxon>
        <taxon>eudicotyledons</taxon>
        <taxon>Gunneridae</taxon>
        <taxon>Pentapetalae</taxon>
        <taxon>rosids</taxon>
        <taxon>malvids</taxon>
        <taxon>Brassicales</taxon>
        <taxon>Brassicaceae</taxon>
        <taxon>Brassiceae</taxon>
        <taxon>Brassica</taxon>
    </lineage>
</organism>
<dbReference type="AlphaFoldDB" id="A0A816KJG9"/>
<protein>
    <submittedName>
        <fullName evidence="2">(rape) hypothetical protein</fullName>
    </submittedName>
</protein>
<keyword evidence="1" id="KW-0812">Transmembrane</keyword>
<dbReference type="EMBL" id="HG994366">
    <property type="protein sequence ID" value="CAF1921274.1"/>
    <property type="molecule type" value="Genomic_DNA"/>
</dbReference>
<reference evidence="2" key="1">
    <citation type="submission" date="2021-01" db="EMBL/GenBank/DDBJ databases">
        <authorList>
            <consortium name="Genoscope - CEA"/>
            <person name="William W."/>
        </authorList>
    </citation>
    <scope>NUCLEOTIDE SEQUENCE</scope>
</reference>
<evidence type="ECO:0000313" key="2">
    <source>
        <dbReference type="EMBL" id="CAF1921274.1"/>
    </source>
</evidence>
<keyword evidence="1" id="KW-0472">Membrane</keyword>
<feature type="transmembrane region" description="Helical" evidence="1">
    <location>
        <begin position="95"/>
        <end position="114"/>
    </location>
</feature>